<feature type="domain" description="BD-FAE-like" evidence="3">
    <location>
        <begin position="160"/>
        <end position="352"/>
    </location>
</feature>
<organism evidence="4 5">
    <name type="scientific">Dulcicalothrix desertica PCC 7102</name>
    <dbReference type="NCBI Taxonomy" id="232991"/>
    <lineage>
        <taxon>Bacteria</taxon>
        <taxon>Bacillati</taxon>
        <taxon>Cyanobacteriota</taxon>
        <taxon>Cyanophyceae</taxon>
        <taxon>Nostocales</taxon>
        <taxon>Calotrichaceae</taxon>
        <taxon>Dulcicalothrix</taxon>
    </lineage>
</organism>
<feature type="transmembrane region" description="Helical" evidence="2">
    <location>
        <begin position="12"/>
        <end position="30"/>
    </location>
</feature>
<keyword evidence="2" id="KW-0812">Transmembrane</keyword>
<gene>
    <name evidence="4" type="ORF">DSM106972_028960</name>
</gene>
<evidence type="ECO:0000256" key="1">
    <source>
        <dbReference type="ARBA" id="ARBA00022801"/>
    </source>
</evidence>
<evidence type="ECO:0000313" key="5">
    <source>
        <dbReference type="Proteomes" id="UP000271624"/>
    </source>
</evidence>
<keyword evidence="2" id="KW-0472">Membrane</keyword>
<dbReference type="Pfam" id="PF20434">
    <property type="entry name" value="BD-FAE"/>
    <property type="match status" value="1"/>
</dbReference>
<dbReference type="PANTHER" id="PTHR48081">
    <property type="entry name" value="AB HYDROLASE SUPERFAMILY PROTEIN C4A8.06C"/>
    <property type="match status" value="1"/>
</dbReference>
<sequence length="403" mass="44878">MNMFKKSRLISWLVLLLSLIALFLSAWILIPAPTMPLLVLSVGAREVCPWLLVANTIILLTAWLLLRDSGRRLALIASLIGLLICGWELASIAPAQAQMENAMRQELGQDYLNKIPAEALSQMRSTPFAFIDSFRGISQGKTRHLEGVIFNTPAGDDLSMEIYQPPEKGIYPALVVIYGGAWRSGSPKSYPEFNRYMAARGYTVFAIDYRHAPRYRYPAQQEDVLASLNFIRENAAKYEADAERVVLFGRSSGAHLAMLAAYNSNVLPVRGVISYYGPVNLTEGYNNPPRPDPINTRMVLEDFLGGVPQKLPKQYEVASPISYVKNKVAPTLLIYGSQDHVVQAKYGRQIYQGLQKEGNTAVLLEIPWAEHGFDAVFNGVSNQLALYYTERFLAWAVKTGNGL</sequence>
<dbReference type="SUPFAM" id="SSF53474">
    <property type="entry name" value="alpha/beta-Hydrolases"/>
    <property type="match status" value="1"/>
</dbReference>
<dbReference type="Gene3D" id="3.40.50.1820">
    <property type="entry name" value="alpha/beta hydrolase"/>
    <property type="match status" value="1"/>
</dbReference>
<dbReference type="InterPro" id="IPR049492">
    <property type="entry name" value="BD-FAE-like_dom"/>
</dbReference>
<comment type="caution">
    <text evidence="4">The sequence shown here is derived from an EMBL/GenBank/DDBJ whole genome shotgun (WGS) entry which is preliminary data.</text>
</comment>
<feature type="transmembrane region" description="Helical" evidence="2">
    <location>
        <begin position="50"/>
        <end position="66"/>
    </location>
</feature>
<reference evidence="4" key="2">
    <citation type="journal article" date="2019" name="Genome Biol. Evol.">
        <title>Day and night: Metabolic profiles and evolutionary relationships of six axenic non-marine cyanobacteria.</title>
        <authorList>
            <person name="Will S.E."/>
            <person name="Henke P."/>
            <person name="Boedeker C."/>
            <person name="Huang S."/>
            <person name="Brinkmann H."/>
            <person name="Rohde M."/>
            <person name="Jarek M."/>
            <person name="Friedl T."/>
            <person name="Seufert S."/>
            <person name="Schumacher M."/>
            <person name="Overmann J."/>
            <person name="Neumann-Schaal M."/>
            <person name="Petersen J."/>
        </authorList>
    </citation>
    <scope>NUCLEOTIDE SEQUENCE [LARGE SCALE GENOMIC DNA]</scope>
    <source>
        <strain evidence="4">PCC 7102</strain>
    </source>
</reference>
<dbReference type="InterPro" id="IPR029058">
    <property type="entry name" value="AB_hydrolase_fold"/>
</dbReference>
<dbReference type="GO" id="GO:0016787">
    <property type="term" value="F:hydrolase activity"/>
    <property type="evidence" value="ECO:0007669"/>
    <property type="project" value="UniProtKB-KW"/>
</dbReference>
<feature type="transmembrane region" description="Helical" evidence="2">
    <location>
        <begin position="73"/>
        <end position="93"/>
    </location>
</feature>
<accession>A0A3S5K3D3</accession>
<evidence type="ECO:0000313" key="4">
    <source>
        <dbReference type="EMBL" id="RUT06639.1"/>
    </source>
</evidence>
<evidence type="ECO:0000256" key="2">
    <source>
        <dbReference type="SAM" id="Phobius"/>
    </source>
</evidence>
<protein>
    <recommendedName>
        <fullName evidence="3">BD-FAE-like domain-containing protein</fullName>
    </recommendedName>
</protein>
<keyword evidence="1" id="KW-0378">Hydrolase</keyword>
<reference evidence="4" key="1">
    <citation type="submission" date="2018-12" db="EMBL/GenBank/DDBJ databases">
        <authorList>
            <person name="Will S."/>
            <person name="Neumann-Schaal M."/>
            <person name="Henke P."/>
        </authorList>
    </citation>
    <scope>NUCLEOTIDE SEQUENCE</scope>
    <source>
        <strain evidence="4">PCC 7102</strain>
    </source>
</reference>
<keyword evidence="5" id="KW-1185">Reference proteome</keyword>
<name>A0A3S5K3D3_9CYAN</name>
<dbReference type="Proteomes" id="UP000271624">
    <property type="component" value="Unassembled WGS sequence"/>
</dbReference>
<proteinExistence type="predicted"/>
<evidence type="ECO:0000259" key="3">
    <source>
        <dbReference type="Pfam" id="PF20434"/>
    </source>
</evidence>
<dbReference type="EMBL" id="RSCL01000006">
    <property type="protein sequence ID" value="RUT06639.1"/>
    <property type="molecule type" value="Genomic_DNA"/>
</dbReference>
<dbReference type="InterPro" id="IPR050300">
    <property type="entry name" value="GDXG_lipolytic_enzyme"/>
</dbReference>
<dbReference type="AlphaFoldDB" id="A0A3S5K3D3"/>
<keyword evidence="2" id="KW-1133">Transmembrane helix</keyword>